<comment type="caution">
    <text evidence="2">The sequence shown here is derived from an EMBL/GenBank/DDBJ whole genome shotgun (WGS) entry which is preliminary data.</text>
</comment>
<keyword evidence="3" id="KW-1185">Reference proteome</keyword>
<organism evidence="2 3">
    <name type="scientific">Enemella evansiae</name>
    <dbReference type="NCBI Taxonomy" id="2016499"/>
    <lineage>
        <taxon>Bacteria</taxon>
        <taxon>Bacillati</taxon>
        <taxon>Actinomycetota</taxon>
        <taxon>Actinomycetes</taxon>
        <taxon>Propionibacteriales</taxon>
        <taxon>Propionibacteriaceae</taxon>
        <taxon>Enemella</taxon>
    </lineage>
</organism>
<feature type="transmembrane region" description="Helical" evidence="1">
    <location>
        <begin position="77"/>
        <end position="96"/>
    </location>
</feature>
<reference evidence="2 3" key="1">
    <citation type="submission" date="2017-07" db="EMBL/GenBank/DDBJ databases">
        <title>Draft whole genome sequences of clinical Proprionibacteriaceae strains.</title>
        <authorList>
            <person name="Bernier A.-M."/>
            <person name="Bernard K."/>
            <person name="Domingo M.-C."/>
        </authorList>
    </citation>
    <scope>NUCLEOTIDE SEQUENCE [LARGE SCALE GENOMIC DNA]</scope>
    <source>
        <strain evidence="2 3">NML 030167</strain>
    </source>
</reference>
<keyword evidence="1" id="KW-1133">Transmembrane helix</keyword>
<accession>A0A255GAP6</accession>
<proteinExistence type="predicted"/>
<evidence type="ECO:0000313" key="2">
    <source>
        <dbReference type="EMBL" id="OYO12988.1"/>
    </source>
</evidence>
<dbReference type="RefSeq" id="WP_094405990.1">
    <property type="nucleotide sequence ID" value="NZ_NMVO01000014.1"/>
</dbReference>
<dbReference type="EMBL" id="NMVO01000014">
    <property type="protein sequence ID" value="OYO12988.1"/>
    <property type="molecule type" value="Genomic_DNA"/>
</dbReference>
<evidence type="ECO:0008006" key="4">
    <source>
        <dbReference type="Google" id="ProtNLM"/>
    </source>
</evidence>
<evidence type="ECO:0000313" key="3">
    <source>
        <dbReference type="Proteomes" id="UP000215896"/>
    </source>
</evidence>
<keyword evidence="1" id="KW-0472">Membrane</keyword>
<dbReference type="AlphaFoldDB" id="A0A255GAP6"/>
<sequence>MNLTDLPLRATTGAFILNSGLTKLQGDEATAQGIHGMASTAYPAFKDMDPKQFLKLLGAGETALGALLLAPPVSGTVAGLGLLGFGAGLMGLYFKVPGMRQEDGIRPTQQGTAIAKDSWLVGAGATLVLQSLATKRRKARKERKLIK</sequence>
<name>A0A255GAP6_9ACTN</name>
<gene>
    <name evidence="2" type="ORF">CGZ94_12950</name>
</gene>
<dbReference type="Proteomes" id="UP000215896">
    <property type="component" value="Unassembled WGS sequence"/>
</dbReference>
<protein>
    <recommendedName>
        <fullName evidence="4">DoxX family membrane protein</fullName>
    </recommendedName>
</protein>
<dbReference type="OrthoDB" id="3267263at2"/>
<keyword evidence="1" id="KW-0812">Transmembrane</keyword>
<evidence type="ECO:0000256" key="1">
    <source>
        <dbReference type="SAM" id="Phobius"/>
    </source>
</evidence>